<dbReference type="InterPro" id="IPR016024">
    <property type="entry name" value="ARM-type_fold"/>
</dbReference>
<name>A0A7N2R2L4_QUELO</name>
<dbReference type="PANTHER" id="PTHR23315">
    <property type="entry name" value="U BOX DOMAIN-CONTAINING"/>
    <property type="match status" value="1"/>
</dbReference>
<dbReference type="EMBL" id="LRBV02000004">
    <property type="status" value="NOT_ANNOTATED_CDS"/>
    <property type="molecule type" value="Genomic_DNA"/>
</dbReference>
<dbReference type="Pfam" id="PF25598">
    <property type="entry name" value="ARM_PUB"/>
    <property type="match status" value="1"/>
</dbReference>
<dbReference type="FunFam" id="1.25.10.10:FF:000561">
    <property type="entry name" value="ARM repeat superfamily protein"/>
    <property type="match status" value="1"/>
</dbReference>
<dbReference type="InterPro" id="IPR011989">
    <property type="entry name" value="ARM-like"/>
</dbReference>
<accession>A0A7N2R2L4</accession>
<evidence type="ECO:0000313" key="5">
    <source>
        <dbReference type="Proteomes" id="UP000594261"/>
    </source>
</evidence>
<keyword evidence="1" id="KW-0677">Repeat</keyword>
<reference evidence="4" key="2">
    <citation type="submission" date="2021-01" db="UniProtKB">
        <authorList>
            <consortium name="EnsemblPlants"/>
        </authorList>
    </citation>
    <scope>IDENTIFICATION</scope>
</reference>
<dbReference type="AlphaFoldDB" id="A0A7N2R2L4"/>
<dbReference type="InterPro" id="IPR000225">
    <property type="entry name" value="Armadillo"/>
</dbReference>
<dbReference type="PANTHER" id="PTHR23315:SF238">
    <property type="entry name" value="ARM REPEAT SUPERFAMILY PROTEIN"/>
    <property type="match status" value="1"/>
</dbReference>
<dbReference type="Gramene" id="QL04p017585:mrna">
    <property type="protein sequence ID" value="QL04p017585:mrna:CDS:3"/>
    <property type="gene ID" value="QL04p017585"/>
</dbReference>
<keyword evidence="5" id="KW-1185">Reference proteome</keyword>
<proteinExistence type="predicted"/>
<dbReference type="InParanoid" id="A0A7N2R2L4"/>
<dbReference type="OMA" id="HIIRYPD"/>
<evidence type="ECO:0000259" key="3">
    <source>
        <dbReference type="Pfam" id="PF25598"/>
    </source>
</evidence>
<evidence type="ECO:0000256" key="1">
    <source>
        <dbReference type="ARBA" id="ARBA00022737"/>
    </source>
</evidence>
<reference evidence="4 5" key="1">
    <citation type="journal article" date="2016" name="G3 (Bethesda)">
        <title>First Draft Assembly and Annotation of the Genome of a California Endemic Oak Quercus lobata Nee (Fagaceae).</title>
        <authorList>
            <person name="Sork V.L."/>
            <person name="Fitz-Gibbon S.T."/>
            <person name="Puiu D."/>
            <person name="Crepeau M."/>
            <person name="Gugger P.F."/>
            <person name="Sherman R."/>
            <person name="Stevens K."/>
            <person name="Langley C.H."/>
            <person name="Pellegrini M."/>
            <person name="Salzberg S.L."/>
        </authorList>
    </citation>
    <scope>NUCLEOTIDE SEQUENCE [LARGE SCALE GENOMIC DNA]</scope>
    <source>
        <strain evidence="4 5">cv. SW786</strain>
    </source>
</reference>
<dbReference type="Gene3D" id="1.25.10.10">
    <property type="entry name" value="Leucine-rich Repeat Variant"/>
    <property type="match status" value="1"/>
</dbReference>
<evidence type="ECO:0000313" key="4">
    <source>
        <dbReference type="EnsemblPlants" id="QL04p017585:mrna:CDS:3"/>
    </source>
</evidence>
<dbReference type="SMART" id="SM00185">
    <property type="entry name" value="ARM"/>
    <property type="match status" value="3"/>
</dbReference>
<keyword evidence="2" id="KW-0833">Ubl conjugation pathway</keyword>
<feature type="domain" description="U-box" evidence="3">
    <location>
        <begin position="9"/>
        <end position="296"/>
    </location>
</feature>
<dbReference type="FunCoup" id="A0A7N2R2L4">
    <property type="interactions" value="758"/>
</dbReference>
<dbReference type="Proteomes" id="UP000594261">
    <property type="component" value="Chromosome 4"/>
</dbReference>
<organism evidence="4 5">
    <name type="scientific">Quercus lobata</name>
    <name type="common">Valley oak</name>
    <dbReference type="NCBI Taxonomy" id="97700"/>
    <lineage>
        <taxon>Eukaryota</taxon>
        <taxon>Viridiplantae</taxon>
        <taxon>Streptophyta</taxon>
        <taxon>Embryophyta</taxon>
        <taxon>Tracheophyta</taxon>
        <taxon>Spermatophyta</taxon>
        <taxon>Magnoliopsida</taxon>
        <taxon>eudicotyledons</taxon>
        <taxon>Gunneridae</taxon>
        <taxon>Pentapetalae</taxon>
        <taxon>rosids</taxon>
        <taxon>fabids</taxon>
        <taxon>Fagales</taxon>
        <taxon>Fagaceae</taxon>
        <taxon>Quercus</taxon>
    </lineage>
</organism>
<dbReference type="EnsemblPlants" id="QL04p017585:mrna">
    <property type="protein sequence ID" value="QL04p017585:mrna:CDS:3"/>
    <property type="gene ID" value="QL04p017585"/>
</dbReference>
<dbReference type="InterPro" id="IPR058678">
    <property type="entry name" value="ARM_PUB"/>
</dbReference>
<sequence length="318" mass="33762">MEVKRRTVKTLVTKLGSVSERTRVDALCELRLMTKLDAESRPLIAEAGAVPYLAETLYSSSHSSQDNAAATLLNLSISSRATLMSTRGLLDAISHILRLHASTSYASAVQSSAATLHSLLIVDEYRPIIGSKRDIIYSLIDIVKHVGSPTRSVKDALKALFGIALYPLNRKTIIELGGVGTLFSLVMKDLAVGVVEDATAVIAQIAGCEESEEEFRKVSGVGLLVDLLDGATSSSMRIKENSVGALLNLVRCGSEKVGREVREMGLGVGVVEGIADVAENGSGKGKGKAVSLLKVIYGGNGCVVRDERFDSLLNQCSS</sequence>
<evidence type="ECO:0000256" key="2">
    <source>
        <dbReference type="ARBA" id="ARBA00022786"/>
    </source>
</evidence>
<dbReference type="SUPFAM" id="SSF48371">
    <property type="entry name" value="ARM repeat"/>
    <property type="match status" value="1"/>
</dbReference>
<protein>
    <recommendedName>
        <fullName evidence="3">U-box domain-containing protein</fullName>
    </recommendedName>
</protein>